<comment type="caution">
    <text evidence="1">The sequence shown here is derived from an EMBL/GenBank/DDBJ whole genome shotgun (WGS) entry which is preliminary data.</text>
</comment>
<accession>A0A176WHE6</accession>
<protein>
    <submittedName>
        <fullName evidence="1">Uncharacterized protein</fullName>
    </submittedName>
</protein>
<evidence type="ECO:0000313" key="1">
    <source>
        <dbReference type="EMBL" id="OAE32678.1"/>
    </source>
</evidence>
<keyword evidence="2" id="KW-1185">Reference proteome</keyword>
<reference evidence="1" key="1">
    <citation type="submission" date="2016-03" db="EMBL/GenBank/DDBJ databases">
        <title>Mechanisms controlling the formation of the plant cell surface in tip-growing cells are functionally conserved among land plants.</title>
        <authorList>
            <person name="Honkanen S."/>
            <person name="Jones V.A."/>
            <person name="Morieri G."/>
            <person name="Champion C."/>
            <person name="Hetherington A.J."/>
            <person name="Kelly S."/>
            <person name="Saint-Marcoux D."/>
            <person name="Proust H."/>
            <person name="Prescott H."/>
            <person name="Dolan L."/>
        </authorList>
    </citation>
    <scope>NUCLEOTIDE SEQUENCE [LARGE SCALE GENOMIC DNA]</scope>
    <source>
        <tissue evidence="1">Whole gametophyte</tissue>
    </source>
</reference>
<sequence>MLPFSISFSLAAIAMEHTSSADAASLDISAADMPLKHEQSELQVESGKNNQMLSPPSLDISAADMPLKHEQSQLQVESGKINEMLSPRCEKKIESTFLFCDRSTKALMFLPMTVLTHSNFEKQTAEQQTKSVRFAFPDPTKMVSRGAIRALLIVFVVLFAHKEKGSGISLISANSSIWVADEVKSKRKPYRLLTAELSQLLHNRMYLITERLPTSCFGVCT</sequence>
<evidence type="ECO:0000313" key="2">
    <source>
        <dbReference type="Proteomes" id="UP000077202"/>
    </source>
</evidence>
<dbReference type="EMBL" id="LVLJ01000754">
    <property type="protein sequence ID" value="OAE32678.1"/>
    <property type="molecule type" value="Genomic_DNA"/>
</dbReference>
<proteinExistence type="predicted"/>
<gene>
    <name evidence="1" type="ORF">AXG93_2480s1030</name>
</gene>
<dbReference type="Proteomes" id="UP000077202">
    <property type="component" value="Unassembled WGS sequence"/>
</dbReference>
<organism evidence="1 2">
    <name type="scientific">Marchantia polymorpha subsp. ruderalis</name>
    <dbReference type="NCBI Taxonomy" id="1480154"/>
    <lineage>
        <taxon>Eukaryota</taxon>
        <taxon>Viridiplantae</taxon>
        <taxon>Streptophyta</taxon>
        <taxon>Embryophyta</taxon>
        <taxon>Marchantiophyta</taxon>
        <taxon>Marchantiopsida</taxon>
        <taxon>Marchantiidae</taxon>
        <taxon>Marchantiales</taxon>
        <taxon>Marchantiaceae</taxon>
        <taxon>Marchantia</taxon>
    </lineage>
</organism>
<dbReference type="AlphaFoldDB" id="A0A176WHE6"/>
<name>A0A176WHE6_MARPO</name>